<evidence type="ECO:0000256" key="1">
    <source>
        <dbReference type="SAM" id="MobiDB-lite"/>
    </source>
</evidence>
<comment type="caution">
    <text evidence="2">The sequence shown here is derived from an EMBL/GenBank/DDBJ whole genome shotgun (WGS) entry which is preliminary data.</text>
</comment>
<dbReference type="Proteomes" id="UP001473302">
    <property type="component" value="Unassembled WGS sequence"/>
</dbReference>
<name>A0ABP9YNI6_9FUNG</name>
<dbReference type="EMBL" id="BAABUK010000003">
    <property type="protein sequence ID" value="GAA5808407.1"/>
    <property type="molecule type" value="Genomic_DNA"/>
</dbReference>
<organism evidence="2 3">
    <name type="scientific">Mucor flavus</name>
    <dbReference type="NCBI Taxonomy" id="439312"/>
    <lineage>
        <taxon>Eukaryota</taxon>
        <taxon>Fungi</taxon>
        <taxon>Fungi incertae sedis</taxon>
        <taxon>Mucoromycota</taxon>
        <taxon>Mucoromycotina</taxon>
        <taxon>Mucoromycetes</taxon>
        <taxon>Mucorales</taxon>
        <taxon>Mucorineae</taxon>
        <taxon>Mucoraceae</taxon>
        <taxon>Mucor</taxon>
    </lineage>
</organism>
<proteinExistence type="predicted"/>
<keyword evidence="3" id="KW-1185">Reference proteome</keyword>
<feature type="region of interest" description="Disordered" evidence="1">
    <location>
        <begin position="77"/>
        <end position="98"/>
    </location>
</feature>
<evidence type="ECO:0000313" key="2">
    <source>
        <dbReference type="EMBL" id="GAA5808407.1"/>
    </source>
</evidence>
<sequence>MSAPSSSGEPNTEVNFNLDFFLAAFDSHFDKFKREIDEISDSLLSKLNTPSDGSYPELSTGLDSVRDRTILNRYHRQTSRERNNELSVQTEQRRSTTGRYVNGRLVQPFRFIQNEPLPVQQKQTGTTLENSIDIESDSDSEIESVPVQLEQTNPVIENSINIESDSDSEIESLPVQQEQTNPVLENNTDIEFESVASDRDQESDSEWNSGSSIVSLSEDDYMVTTRSTRAASRYALRSSGAARESPIFDSILDSPLLSPVAFSPSLVFSSNTTLPQTFSAGLGDIRSPSPLALDLDPLVASFVTESIAPSDNNNSHHRNGSVGNTLYTLGMSFDTYVEGCMNASTSQDKLDWHFNGILREPNGGHHPLIVHLPSTSNLPSTNLCMTQDVDAFIAPYTRVIPIKDGLCCYLFLAPMSQERIDTHEYGTCIIERVNIPIKNVPHTLLLEVLGFGQLKCHISFPRMYREYHDLAGSDSSSSDSEGATVDSPPIPSGKDTFFTAEEQVHFVDFLWLPSLKKVMSAYEFFFTCSSFGSKHSFSGDLEAILGSIIDWSVLDTLNVFLDIATTITDKNRVSSLFLKSSSMYSVPSMYNLHQSDKYAFFTASLGRFGGVQVKQHVEGDDKPCKFIIYNCSKRTFAGKAKQDKFSGFAGNHFTAESLWHSCSDKKTVLTHDWFNNRFTENMNEIFPLRIEGRYSALNVDVDLLHQLRENAMSVYNREHLVELDTSLYFKYLNDRRALLFDMHRHFVRKIDRSSLSALALISYMLSSLVLSPNRKYRECRDFVLAHRRRDNDLLFLPDQFYYDGDILRFRGAFPDAVLKPLFKFVYNPAVQSFVFSVTLPIRNSDLQGLVSLFPVRCVPGAGLGTPYRGPTLFAYDKRFITALYFEKANNIFKKYGLGVEASARFLELFFEEYMAMVDKKYLDPAFHGTTRMSFDCFLYGSTELQCPFISVTKNRYLQSEDIVTRFKHLLPVISPHDFGDVQLVQKTVKCSRGSWTNFGSRAAYLQLFLNEGISRAHLKFEYMLYHIGGVPRLQRTVPKSLLDDHQKRPGLAISYKKQIDSLIQATLS</sequence>
<evidence type="ECO:0000313" key="3">
    <source>
        <dbReference type="Proteomes" id="UP001473302"/>
    </source>
</evidence>
<reference evidence="2 3" key="1">
    <citation type="submission" date="2024-04" db="EMBL/GenBank/DDBJ databases">
        <title>genome sequences of Mucor flavus KT1a and Helicostylum pulchrum KT1b strains isolated from the surface of a dry-aged beef.</title>
        <authorList>
            <person name="Toyotome T."/>
            <person name="Hosono M."/>
            <person name="Torimaru M."/>
            <person name="Fukuda K."/>
            <person name="Mikami N."/>
        </authorList>
    </citation>
    <scope>NUCLEOTIDE SEQUENCE [LARGE SCALE GENOMIC DNA]</scope>
    <source>
        <strain evidence="2 3">KT1a</strain>
    </source>
</reference>
<accession>A0ABP9YNI6</accession>
<feature type="compositionally biased region" description="Polar residues" evidence="1">
    <location>
        <begin position="85"/>
        <end position="98"/>
    </location>
</feature>
<gene>
    <name evidence="2" type="ORF">MFLAVUS_001798</name>
</gene>
<protein>
    <submittedName>
        <fullName evidence="2">Uncharacterized protein</fullName>
    </submittedName>
</protein>